<organism evidence="1">
    <name type="scientific">viral metagenome</name>
    <dbReference type="NCBI Taxonomy" id="1070528"/>
    <lineage>
        <taxon>unclassified sequences</taxon>
        <taxon>metagenomes</taxon>
        <taxon>organismal metagenomes</taxon>
    </lineage>
</organism>
<reference evidence="1" key="1">
    <citation type="journal article" date="2020" name="Nature">
        <title>Giant virus diversity and host interactions through global metagenomics.</title>
        <authorList>
            <person name="Schulz F."/>
            <person name="Roux S."/>
            <person name="Paez-Espino D."/>
            <person name="Jungbluth S."/>
            <person name="Walsh D.A."/>
            <person name="Denef V.J."/>
            <person name="McMahon K.D."/>
            <person name="Konstantinidis K.T."/>
            <person name="Eloe-Fadrosh E.A."/>
            <person name="Kyrpides N.C."/>
            <person name="Woyke T."/>
        </authorList>
    </citation>
    <scope>NUCLEOTIDE SEQUENCE</scope>
    <source>
        <strain evidence="1">GVMAG-M-3300013285-6</strain>
    </source>
</reference>
<name>A0A6C0BI41_9ZZZZ</name>
<sequence>MKNKFLYFGLFLIGLSILIRFSNTKKETFTDISGTDISGNSLPTNLANLLNLVFPRIQFNAIGAEPTDITISRAFLDEDQAHLQSILATKLTKKAEESLSSA</sequence>
<dbReference type="EMBL" id="MN739167">
    <property type="protein sequence ID" value="QHS92015.1"/>
    <property type="molecule type" value="Genomic_DNA"/>
</dbReference>
<proteinExistence type="predicted"/>
<accession>A0A6C0BI41</accession>
<dbReference type="AlphaFoldDB" id="A0A6C0BI41"/>
<protein>
    <submittedName>
        <fullName evidence="1">Uncharacterized protein</fullName>
    </submittedName>
</protein>
<evidence type="ECO:0000313" key="1">
    <source>
        <dbReference type="EMBL" id="QHS92015.1"/>
    </source>
</evidence>